<dbReference type="FunFam" id="3.40.50.720:FF:000019">
    <property type="entry name" value="Glycerol-3-phosphate dehydrogenase [NAD(P)+]"/>
    <property type="match status" value="1"/>
</dbReference>
<dbReference type="InterPro" id="IPR006109">
    <property type="entry name" value="G3P_DH_NAD-dep_C"/>
</dbReference>
<evidence type="ECO:0000256" key="2">
    <source>
        <dbReference type="ARBA" id="ARBA00022516"/>
    </source>
</evidence>
<dbReference type="InterPro" id="IPR036291">
    <property type="entry name" value="NAD(P)-bd_dom_sf"/>
</dbReference>
<keyword evidence="5 13" id="KW-0520">NAD</keyword>
<feature type="binding site" evidence="13">
    <location>
        <position position="257"/>
    </location>
    <ligand>
        <name>sn-glycerol 3-phosphate</name>
        <dbReference type="ChEBI" id="CHEBI:57597"/>
    </ligand>
</feature>
<dbReference type="PANTHER" id="PTHR11728:SF1">
    <property type="entry name" value="GLYCEROL-3-PHOSPHATE DEHYDROGENASE [NAD(+)] 2, CHLOROPLASTIC"/>
    <property type="match status" value="1"/>
</dbReference>
<feature type="binding site" evidence="13">
    <location>
        <position position="140"/>
    </location>
    <ligand>
        <name>sn-glycerol 3-phosphate</name>
        <dbReference type="ChEBI" id="CHEBI:57597"/>
    </ligand>
</feature>
<gene>
    <name evidence="13" type="primary">gpsA</name>
    <name evidence="20" type="ORF">AKJ09_06311</name>
</gene>
<evidence type="ECO:0000313" key="21">
    <source>
        <dbReference type="Proteomes" id="UP000064967"/>
    </source>
</evidence>
<accession>A0A0K1Q1M9</accession>
<reference evidence="20 21" key="1">
    <citation type="submission" date="2015-08" db="EMBL/GenBank/DDBJ databases">
        <authorList>
            <person name="Babu N.S."/>
            <person name="Beckwith C.J."/>
            <person name="Beseler K.G."/>
            <person name="Brison A."/>
            <person name="Carone J.V."/>
            <person name="Caskin T.P."/>
            <person name="Diamond M."/>
            <person name="Durham M.E."/>
            <person name="Foxe J.M."/>
            <person name="Go M."/>
            <person name="Henderson B.A."/>
            <person name="Jones I.B."/>
            <person name="McGettigan J.A."/>
            <person name="Micheletti S.J."/>
            <person name="Nasrallah M.E."/>
            <person name="Ortiz D."/>
            <person name="Piller C.R."/>
            <person name="Privatt S.R."/>
            <person name="Schneider S.L."/>
            <person name="Sharp S."/>
            <person name="Smith T.C."/>
            <person name="Stanton J.D."/>
            <person name="Ullery H.E."/>
            <person name="Wilson R.J."/>
            <person name="Serrano M.G."/>
            <person name="Buck G."/>
            <person name="Lee V."/>
            <person name="Wang Y."/>
            <person name="Carvalho R."/>
            <person name="Voegtly L."/>
            <person name="Shi R."/>
            <person name="Duckworth R."/>
            <person name="Johnson A."/>
            <person name="Loviza R."/>
            <person name="Walstead R."/>
            <person name="Shah Z."/>
            <person name="Kiflezghi M."/>
            <person name="Wade K."/>
            <person name="Ball S.L."/>
            <person name="Bradley K.W."/>
            <person name="Asai D.J."/>
            <person name="Bowman C.A."/>
            <person name="Russell D.A."/>
            <person name="Pope W.H."/>
            <person name="Jacobs-Sera D."/>
            <person name="Hendrix R.W."/>
            <person name="Hatfull G.F."/>
        </authorList>
    </citation>
    <scope>NUCLEOTIDE SEQUENCE [LARGE SCALE GENOMIC DNA]</scope>
    <source>
        <strain evidence="20 21">DSM 27648</strain>
    </source>
</reference>
<evidence type="ECO:0000256" key="3">
    <source>
        <dbReference type="ARBA" id="ARBA00022857"/>
    </source>
</evidence>
<feature type="binding site" evidence="13">
    <location>
        <position position="283"/>
    </location>
    <ligand>
        <name>NADPH</name>
        <dbReference type="ChEBI" id="CHEBI:57783"/>
    </ligand>
</feature>
<dbReference type="GO" id="GO:0051287">
    <property type="term" value="F:NAD binding"/>
    <property type="evidence" value="ECO:0007669"/>
    <property type="project" value="InterPro"/>
</dbReference>
<evidence type="ECO:0000256" key="5">
    <source>
        <dbReference type="ARBA" id="ARBA00023027"/>
    </source>
</evidence>
<dbReference type="UniPathway" id="UPA00940"/>
<feature type="binding site" evidence="13">
    <location>
        <position position="257"/>
    </location>
    <ligand>
        <name>NADPH</name>
        <dbReference type="ChEBI" id="CHEBI:57783"/>
    </ligand>
</feature>
<dbReference type="PIRSF" id="PIRSF000114">
    <property type="entry name" value="Glycerol-3-P_dh"/>
    <property type="match status" value="1"/>
</dbReference>
<dbReference type="EMBL" id="CP012333">
    <property type="protein sequence ID" value="AKU99647.1"/>
    <property type="molecule type" value="Genomic_DNA"/>
</dbReference>
<protein>
    <recommendedName>
        <fullName evidence="11 13">Glycerol-3-phosphate dehydrogenase [NAD(P)+]</fullName>
        <ecNumber evidence="10 13">1.1.1.94</ecNumber>
    </recommendedName>
    <alternativeName>
        <fullName evidence="13">NAD(P)(+)-dependent glycerol-3-phosphate dehydrogenase</fullName>
    </alternativeName>
    <alternativeName>
        <fullName evidence="12 13">NAD(P)H-dependent dihydroxyacetone-phosphate reductase</fullName>
    </alternativeName>
</protein>
<evidence type="ECO:0000256" key="7">
    <source>
        <dbReference type="ARBA" id="ARBA00023209"/>
    </source>
</evidence>
<comment type="caution">
    <text evidence="13">Lacks conserved residue(s) required for the propagation of feature annotation.</text>
</comment>
<dbReference type="KEGG" id="llu:AKJ09_06311"/>
<dbReference type="AlphaFoldDB" id="A0A0K1Q1M9"/>
<dbReference type="InterPro" id="IPR013328">
    <property type="entry name" value="6PGD_dom2"/>
</dbReference>
<feature type="binding site" evidence="13">
    <location>
        <position position="107"/>
    </location>
    <ligand>
        <name>NADPH</name>
        <dbReference type="ChEBI" id="CHEBI:57783"/>
    </ligand>
</feature>
<evidence type="ECO:0000256" key="6">
    <source>
        <dbReference type="ARBA" id="ARBA00023098"/>
    </source>
</evidence>
<feature type="binding site" evidence="16">
    <location>
        <position position="257"/>
    </location>
    <ligand>
        <name>NAD(+)</name>
        <dbReference type="ChEBI" id="CHEBI:57540"/>
    </ligand>
</feature>
<keyword evidence="6 13" id="KW-0443">Lipid metabolism</keyword>
<feature type="binding site" evidence="13">
    <location>
        <position position="13"/>
    </location>
    <ligand>
        <name>NADPH</name>
        <dbReference type="ChEBI" id="CHEBI:57783"/>
    </ligand>
</feature>
<feature type="binding site" evidence="16">
    <location>
        <begin position="9"/>
        <end position="14"/>
    </location>
    <ligand>
        <name>NAD(+)</name>
        <dbReference type="ChEBI" id="CHEBI:57540"/>
    </ligand>
</feature>
<keyword evidence="4 13" id="KW-0560">Oxidoreductase</keyword>
<evidence type="ECO:0000256" key="16">
    <source>
        <dbReference type="PIRSR" id="PIRSR000114-3"/>
    </source>
</evidence>
<dbReference type="EC" id="1.1.1.94" evidence="10 13"/>
<dbReference type="FunFam" id="1.10.1040.10:FF:000001">
    <property type="entry name" value="Glycerol-3-phosphate dehydrogenase [NAD(P)+]"/>
    <property type="match status" value="1"/>
</dbReference>
<evidence type="ECO:0000313" key="20">
    <source>
        <dbReference type="EMBL" id="AKU99647.1"/>
    </source>
</evidence>
<dbReference type="PROSITE" id="PS00957">
    <property type="entry name" value="NAD_G3PDH"/>
    <property type="match status" value="1"/>
</dbReference>
<feature type="binding site" evidence="13">
    <location>
        <position position="258"/>
    </location>
    <ligand>
        <name>sn-glycerol 3-phosphate</name>
        <dbReference type="ChEBI" id="CHEBI:57597"/>
    </ligand>
</feature>
<feature type="binding site" evidence="13">
    <location>
        <position position="50"/>
    </location>
    <ligand>
        <name>NADPH</name>
        <dbReference type="ChEBI" id="CHEBI:57783"/>
    </ligand>
</feature>
<evidence type="ECO:0000256" key="8">
    <source>
        <dbReference type="ARBA" id="ARBA00023264"/>
    </source>
</evidence>
<dbReference type="PATRIC" id="fig|1391654.3.peg.6397"/>
<feature type="binding site" evidence="13">
    <location>
        <position position="142"/>
    </location>
    <ligand>
        <name>NADPH</name>
        <dbReference type="ChEBI" id="CHEBI:57783"/>
    </ligand>
</feature>
<keyword evidence="2 13" id="KW-0444">Lipid biosynthesis</keyword>
<dbReference type="SUPFAM" id="SSF51735">
    <property type="entry name" value="NAD(P)-binding Rossmann-fold domains"/>
    <property type="match status" value="1"/>
</dbReference>
<feature type="domain" description="Glycerol-3-phosphate dehydrogenase NAD-dependent C-terminal" evidence="19">
    <location>
        <begin position="182"/>
        <end position="322"/>
    </location>
</feature>
<dbReference type="RefSeq" id="WP_146651068.1">
    <property type="nucleotide sequence ID" value="NZ_CP012333.1"/>
</dbReference>
<keyword evidence="7 13" id="KW-0594">Phospholipid biosynthesis</keyword>
<evidence type="ECO:0000259" key="19">
    <source>
        <dbReference type="Pfam" id="PF07479"/>
    </source>
</evidence>
<dbReference type="InterPro" id="IPR006168">
    <property type="entry name" value="G3P_DH_NAD-dep"/>
</dbReference>
<dbReference type="GO" id="GO:0005975">
    <property type="term" value="P:carbohydrate metabolic process"/>
    <property type="evidence" value="ECO:0007669"/>
    <property type="project" value="InterPro"/>
</dbReference>
<dbReference type="Pfam" id="PF07479">
    <property type="entry name" value="NAD_Gly3P_dh_C"/>
    <property type="match status" value="1"/>
</dbReference>
<dbReference type="Gene3D" id="3.40.50.720">
    <property type="entry name" value="NAD(P)-binding Rossmann-like Domain"/>
    <property type="match status" value="1"/>
</dbReference>
<keyword evidence="13" id="KW-0547">Nucleotide-binding</keyword>
<dbReference type="HAMAP" id="MF_00394">
    <property type="entry name" value="NAD_Glyc3P_dehydrog"/>
    <property type="match status" value="1"/>
</dbReference>
<keyword evidence="8 13" id="KW-1208">Phospholipid metabolism</keyword>
<feature type="binding site" evidence="15">
    <location>
        <position position="107"/>
    </location>
    <ligand>
        <name>substrate</name>
    </ligand>
</feature>
<dbReference type="GO" id="GO:0046167">
    <property type="term" value="P:glycerol-3-phosphate biosynthetic process"/>
    <property type="evidence" value="ECO:0007669"/>
    <property type="project" value="UniProtKB-UniRule"/>
</dbReference>
<dbReference type="OrthoDB" id="9812273at2"/>
<evidence type="ECO:0000256" key="17">
    <source>
        <dbReference type="RuleBase" id="RU000437"/>
    </source>
</evidence>
<evidence type="ECO:0000256" key="1">
    <source>
        <dbReference type="ARBA" id="ARBA00011009"/>
    </source>
</evidence>
<organism evidence="20 21">
    <name type="scientific">Labilithrix luteola</name>
    <dbReference type="NCBI Taxonomy" id="1391654"/>
    <lineage>
        <taxon>Bacteria</taxon>
        <taxon>Pseudomonadati</taxon>
        <taxon>Myxococcota</taxon>
        <taxon>Polyangia</taxon>
        <taxon>Polyangiales</taxon>
        <taxon>Labilitrichaceae</taxon>
        <taxon>Labilithrix</taxon>
    </lineage>
</organism>
<evidence type="ECO:0000256" key="12">
    <source>
        <dbReference type="ARBA" id="ARBA00080511"/>
    </source>
</evidence>
<dbReference type="GO" id="GO:0046168">
    <property type="term" value="P:glycerol-3-phosphate catabolic process"/>
    <property type="evidence" value="ECO:0007669"/>
    <property type="project" value="InterPro"/>
</dbReference>
<evidence type="ECO:0000256" key="15">
    <source>
        <dbReference type="PIRSR" id="PIRSR000114-2"/>
    </source>
</evidence>
<dbReference type="SUPFAM" id="SSF48179">
    <property type="entry name" value="6-phosphogluconate dehydrogenase C-terminal domain-like"/>
    <property type="match status" value="1"/>
</dbReference>
<dbReference type="GO" id="GO:0141152">
    <property type="term" value="F:glycerol-3-phosphate dehydrogenase (NAD+) activity"/>
    <property type="evidence" value="ECO:0007669"/>
    <property type="project" value="RHEA"/>
</dbReference>
<feature type="binding site" evidence="13">
    <location>
        <position position="34"/>
    </location>
    <ligand>
        <name>NADPH</name>
        <dbReference type="ChEBI" id="CHEBI:57783"/>
    </ligand>
</feature>
<dbReference type="InterPro" id="IPR011128">
    <property type="entry name" value="G3P_DH_NAD-dep_N"/>
</dbReference>
<evidence type="ECO:0000256" key="11">
    <source>
        <dbReference type="ARBA" id="ARBA00069372"/>
    </source>
</evidence>
<feature type="binding site" evidence="13">
    <location>
        <position position="138"/>
    </location>
    <ligand>
        <name>sn-glycerol 3-phosphate</name>
        <dbReference type="ChEBI" id="CHEBI:57597"/>
    </ligand>
</feature>
<dbReference type="Gene3D" id="1.10.1040.10">
    <property type="entry name" value="N-(1-d-carboxylethyl)-l-norvaline Dehydrogenase, domain 2"/>
    <property type="match status" value="1"/>
</dbReference>
<comment type="subcellular location">
    <subcellularLocation>
        <location evidence="13">Cytoplasm</location>
    </subcellularLocation>
</comment>
<feature type="binding site" evidence="16">
    <location>
        <position position="142"/>
    </location>
    <ligand>
        <name>NAD(+)</name>
        <dbReference type="ChEBI" id="CHEBI:57540"/>
    </ligand>
</feature>
<dbReference type="GO" id="GO:0005829">
    <property type="term" value="C:cytosol"/>
    <property type="evidence" value="ECO:0007669"/>
    <property type="project" value="TreeGrafter"/>
</dbReference>
<comment type="function">
    <text evidence="13">Catalyzes the reduction of the glycolytic intermediate dihydroxyacetone phosphate (DHAP) to sn-glycerol 3-phosphate (G3P), the key precursor for phospholipid synthesis.</text>
</comment>
<comment type="similarity">
    <text evidence="1 13 17">Belongs to the NAD-dependent glycerol-3-phosphate dehydrogenase family.</text>
</comment>
<keyword evidence="13" id="KW-0963">Cytoplasm</keyword>
<feature type="binding site" evidence="13">
    <location>
        <position position="256"/>
    </location>
    <ligand>
        <name>sn-glycerol 3-phosphate</name>
        <dbReference type="ChEBI" id="CHEBI:57597"/>
    </ligand>
</feature>
<evidence type="ECO:0000256" key="13">
    <source>
        <dbReference type="HAMAP-Rule" id="MF_00394"/>
    </source>
</evidence>
<evidence type="ECO:0000256" key="4">
    <source>
        <dbReference type="ARBA" id="ARBA00023002"/>
    </source>
</evidence>
<dbReference type="GO" id="GO:0006650">
    <property type="term" value="P:glycerophospholipid metabolic process"/>
    <property type="evidence" value="ECO:0007669"/>
    <property type="project" value="UniProtKB-UniRule"/>
</dbReference>
<evidence type="ECO:0000259" key="18">
    <source>
        <dbReference type="Pfam" id="PF01210"/>
    </source>
</evidence>
<name>A0A0K1Q1M9_9BACT</name>
<dbReference type="Proteomes" id="UP000064967">
    <property type="component" value="Chromosome"/>
</dbReference>
<dbReference type="NCBIfam" id="NF000942">
    <property type="entry name" value="PRK00094.1-4"/>
    <property type="match status" value="1"/>
</dbReference>
<dbReference type="PANTHER" id="PTHR11728">
    <property type="entry name" value="GLYCEROL-3-PHOSPHATE DEHYDROGENASE"/>
    <property type="match status" value="1"/>
</dbReference>
<feature type="binding site" evidence="15">
    <location>
        <begin position="257"/>
        <end position="258"/>
    </location>
    <ligand>
        <name>substrate</name>
    </ligand>
</feature>
<dbReference type="InterPro" id="IPR008927">
    <property type="entry name" value="6-PGluconate_DH-like_C_sf"/>
</dbReference>
<evidence type="ECO:0000256" key="9">
    <source>
        <dbReference type="ARBA" id="ARBA00052716"/>
    </source>
</evidence>
<keyword evidence="21" id="KW-1185">Reference proteome</keyword>
<sequence>MAGKVAVLGAGAWGTALAKVLADKGDPVAMYCRRPDLVDQINREHVNGRYLPSAKLPATLTATVDPEEALDRASMVVFVAPSHATREVARLVARKVPTDSPIVSATKGIENDSLTFIDEILAAELPGATHRHFSFLSGPSFAKELAAELPTGVVIASTETRVREHVMNRFHTSYMRTYASKDIPGVECGGAIKNVIAIAAGAADGLGFGHNTRAMLITRGLSEMVKLSLARGGEAITLAGLAGMGDLVLTCTGELSRNRTVGLELGKGRKLNDILTGLGHVAEGVKTAKSAYDLSRRLGIELPIISETYRVLYEDKPVLTAVKDLMGRELTAEFESMGAIRTV</sequence>
<dbReference type="NCBIfam" id="NF000940">
    <property type="entry name" value="PRK00094.1-2"/>
    <property type="match status" value="1"/>
</dbReference>
<feature type="domain" description="Glycerol-3-phosphate dehydrogenase NAD-dependent N-terminal" evidence="18">
    <location>
        <begin position="4"/>
        <end position="160"/>
    </location>
</feature>
<comment type="pathway">
    <text evidence="13">Membrane lipid metabolism; glycerophospholipid metabolism.</text>
</comment>
<keyword evidence="3 13" id="KW-0521">NADP</keyword>
<dbReference type="PRINTS" id="PR00077">
    <property type="entry name" value="GPDHDRGNASE"/>
</dbReference>
<dbReference type="Pfam" id="PF01210">
    <property type="entry name" value="NAD_Gly3P_dh_N"/>
    <property type="match status" value="1"/>
</dbReference>
<dbReference type="GO" id="GO:0008654">
    <property type="term" value="P:phospholipid biosynthetic process"/>
    <property type="evidence" value="ECO:0007669"/>
    <property type="project" value="UniProtKB-KW"/>
</dbReference>
<dbReference type="STRING" id="1391654.AKJ09_06311"/>
<dbReference type="GO" id="GO:0141153">
    <property type="term" value="F:glycerol-3-phosphate dehydrogenase (NADP+) activity"/>
    <property type="evidence" value="ECO:0007669"/>
    <property type="project" value="RHEA"/>
</dbReference>
<evidence type="ECO:0000256" key="14">
    <source>
        <dbReference type="PIRSR" id="PIRSR000114-1"/>
    </source>
</evidence>
<feature type="binding site" evidence="13">
    <location>
        <position position="107"/>
    </location>
    <ligand>
        <name>sn-glycerol 3-phosphate</name>
        <dbReference type="ChEBI" id="CHEBI:57597"/>
    </ligand>
</feature>
<comment type="catalytic activity">
    <reaction evidence="13">
        <text>sn-glycerol 3-phosphate + NAD(+) = dihydroxyacetone phosphate + NADH + H(+)</text>
        <dbReference type="Rhea" id="RHEA:11092"/>
        <dbReference type="ChEBI" id="CHEBI:15378"/>
        <dbReference type="ChEBI" id="CHEBI:57540"/>
        <dbReference type="ChEBI" id="CHEBI:57597"/>
        <dbReference type="ChEBI" id="CHEBI:57642"/>
        <dbReference type="ChEBI" id="CHEBI:57945"/>
        <dbReference type="EC" id="1.1.1.94"/>
    </reaction>
</comment>
<feature type="binding site" evidence="13">
    <location>
        <position position="193"/>
    </location>
    <ligand>
        <name>sn-glycerol 3-phosphate</name>
        <dbReference type="ChEBI" id="CHEBI:57597"/>
    </ligand>
</feature>
<feature type="binding site" evidence="13">
    <location>
        <position position="281"/>
    </location>
    <ligand>
        <name>NADPH</name>
        <dbReference type="ChEBI" id="CHEBI:57783"/>
    </ligand>
</feature>
<feature type="binding site" evidence="13">
    <location>
        <position position="246"/>
    </location>
    <ligand>
        <name>sn-glycerol 3-phosphate</name>
        <dbReference type="ChEBI" id="CHEBI:57597"/>
    </ligand>
</feature>
<feature type="active site" description="Proton acceptor" evidence="13 14">
    <location>
        <position position="193"/>
    </location>
</feature>
<evidence type="ECO:0000256" key="10">
    <source>
        <dbReference type="ARBA" id="ARBA00066687"/>
    </source>
</evidence>
<proteinExistence type="inferred from homology"/>
<feature type="binding site" evidence="13">
    <location>
        <position position="33"/>
    </location>
    <ligand>
        <name>NADPH</name>
        <dbReference type="ChEBI" id="CHEBI:57783"/>
    </ligand>
</feature>
<comment type="catalytic activity">
    <reaction evidence="9">
        <text>sn-glycerol 3-phosphate + NADP(+) = dihydroxyacetone phosphate + NADPH + H(+)</text>
        <dbReference type="Rhea" id="RHEA:11096"/>
        <dbReference type="ChEBI" id="CHEBI:15378"/>
        <dbReference type="ChEBI" id="CHEBI:57597"/>
        <dbReference type="ChEBI" id="CHEBI:57642"/>
        <dbReference type="ChEBI" id="CHEBI:57783"/>
        <dbReference type="ChEBI" id="CHEBI:58349"/>
        <dbReference type="EC" id="1.1.1.94"/>
    </reaction>
    <physiologicalReaction direction="right-to-left" evidence="9">
        <dbReference type="Rhea" id="RHEA:11098"/>
    </physiologicalReaction>
</comment>